<comment type="caution">
    <text evidence="1">The sequence shown here is derived from an EMBL/GenBank/DDBJ whole genome shotgun (WGS) entry which is preliminary data.</text>
</comment>
<gene>
    <name evidence="1" type="ORF">CYNAS_LOCUS8587</name>
</gene>
<evidence type="ECO:0000313" key="1">
    <source>
        <dbReference type="EMBL" id="CAJ0596604.1"/>
    </source>
</evidence>
<dbReference type="AlphaFoldDB" id="A0AA36GQY6"/>
<protein>
    <submittedName>
        <fullName evidence="1">Uncharacterized protein</fullName>
    </submittedName>
</protein>
<dbReference type="Proteomes" id="UP001176961">
    <property type="component" value="Unassembled WGS sequence"/>
</dbReference>
<keyword evidence="2" id="KW-1185">Reference proteome</keyword>
<sequence length="79" mass="8584">MLMYCIVIVTASADVPALASTLRLTKEIKEQNAAGQKPEVSGVVGVAISLCLWYEEQSESTESMFSGKRHARSRHGTTI</sequence>
<reference evidence="1" key="1">
    <citation type="submission" date="2023-07" db="EMBL/GenBank/DDBJ databases">
        <authorList>
            <consortium name="CYATHOMIX"/>
        </authorList>
    </citation>
    <scope>NUCLEOTIDE SEQUENCE</scope>
    <source>
        <strain evidence="1">N/A</strain>
    </source>
</reference>
<dbReference type="EMBL" id="CATQJL010000223">
    <property type="protein sequence ID" value="CAJ0596604.1"/>
    <property type="molecule type" value="Genomic_DNA"/>
</dbReference>
<name>A0AA36GQY6_CYLNA</name>
<proteinExistence type="predicted"/>
<evidence type="ECO:0000313" key="2">
    <source>
        <dbReference type="Proteomes" id="UP001176961"/>
    </source>
</evidence>
<organism evidence="1 2">
    <name type="scientific">Cylicocyclus nassatus</name>
    <name type="common">Nematode worm</name>
    <dbReference type="NCBI Taxonomy" id="53992"/>
    <lineage>
        <taxon>Eukaryota</taxon>
        <taxon>Metazoa</taxon>
        <taxon>Ecdysozoa</taxon>
        <taxon>Nematoda</taxon>
        <taxon>Chromadorea</taxon>
        <taxon>Rhabditida</taxon>
        <taxon>Rhabditina</taxon>
        <taxon>Rhabditomorpha</taxon>
        <taxon>Strongyloidea</taxon>
        <taxon>Strongylidae</taxon>
        <taxon>Cylicocyclus</taxon>
    </lineage>
</organism>
<accession>A0AA36GQY6</accession>